<accession>A0ABT6BG08</accession>
<gene>
    <name evidence="1" type="ORF">PQG43_00505</name>
</gene>
<evidence type="ECO:0008006" key="3">
    <source>
        <dbReference type="Google" id="ProtNLM"/>
    </source>
</evidence>
<organism evidence="1 2">
    <name type="scientific">Aquirufa aurantiipilula</name>
    <dbReference type="NCBI Taxonomy" id="2696561"/>
    <lineage>
        <taxon>Bacteria</taxon>
        <taxon>Pseudomonadati</taxon>
        <taxon>Bacteroidota</taxon>
        <taxon>Cytophagia</taxon>
        <taxon>Cytophagales</taxon>
        <taxon>Flectobacillaceae</taxon>
        <taxon>Aquirufa</taxon>
    </lineage>
</organism>
<keyword evidence="2" id="KW-1185">Reference proteome</keyword>
<sequence>MFSLDFREFVELLINHNAEYLIVGGYAVGVHGHPRYTGDLNIWLNPTPENAERILACVNEFGFASYGLKRSDFMKEGNIVQLGYPPLRIDLLTQIDGVTFKECYQNKTQVEIEGLIVNFIGYNDLLKNKKESGRLRDLDDINNLS</sequence>
<comment type="caution">
    <text evidence="1">The sequence shown here is derived from an EMBL/GenBank/DDBJ whole genome shotgun (WGS) entry which is preliminary data.</text>
</comment>
<reference evidence="1 2" key="1">
    <citation type="submission" date="2023-03" db="EMBL/GenBank/DDBJ databases">
        <title>Genome sequencing of Aquirufa.</title>
        <authorList>
            <person name="Pitt A."/>
            <person name="Hahn M.W."/>
        </authorList>
    </citation>
    <scope>NUCLEOTIDE SEQUENCE [LARGE SCALE GENOMIC DNA]</scope>
    <source>
        <strain evidence="1 2">WAEICH-18A</strain>
    </source>
</reference>
<dbReference type="EMBL" id="JARJOW010000001">
    <property type="protein sequence ID" value="MDF5689333.1"/>
    <property type="molecule type" value="Genomic_DNA"/>
</dbReference>
<dbReference type="InterPro" id="IPR043519">
    <property type="entry name" value="NT_sf"/>
</dbReference>
<dbReference type="RefSeq" id="WP_276343358.1">
    <property type="nucleotide sequence ID" value="NZ_JARJOW010000001.1"/>
</dbReference>
<dbReference type="Proteomes" id="UP001321344">
    <property type="component" value="Unassembled WGS sequence"/>
</dbReference>
<dbReference type="SUPFAM" id="SSF81301">
    <property type="entry name" value="Nucleotidyltransferase"/>
    <property type="match status" value="1"/>
</dbReference>
<proteinExistence type="predicted"/>
<dbReference type="Gene3D" id="3.30.460.40">
    <property type="match status" value="1"/>
</dbReference>
<name>A0ABT6BG08_9BACT</name>
<protein>
    <recommendedName>
        <fullName evidence="3">Nucleotidyltransferase family protein</fullName>
    </recommendedName>
</protein>
<evidence type="ECO:0000313" key="2">
    <source>
        <dbReference type="Proteomes" id="UP001321344"/>
    </source>
</evidence>
<evidence type="ECO:0000313" key="1">
    <source>
        <dbReference type="EMBL" id="MDF5689333.1"/>
    </source>
</evidence>